<dbReference type="SUPFAM" id="SSF48239">
    <property type="entry name" value="Terpenoid cyclases/Protein prenyltransferases"/>
    <property type="match status" value="1"/>
</dbReference>
<protein>
    <submittedName>
        <fullName evidence="6">Squalene hopane cyclase afumA</fullName>
    </submittedName>
</protein>
<dbReference type="PANTHER" id="PTHR11764:SF82">
    <property type="entry name" value="TERPENE CYCLASE_MUTASE FAMILY MEMBER"/>
    <property type="match status" value="1"/>
</dbReference>
<organism evidence="6 7">
    <name type="scientific">Cladobotryum mycophilum</name>
    <dbReference type="NCBI Taxonomy" id="491253"/>
    <lineage>
        <taxon>Eukaryota</taxon>
        <taxon>Fungi</taxon>
        <taxon>Dikarya</taxon>
        <taxon>Ascomycota</taxon>
        <taxon>Pezizomycotina</taxon>
        <taxon>Sordariomycetes</taxon>
        <taxon>Hypocreomycetidae</taxon>
        <taxon>Hypocreales</taxon>
        <taxon>Hypocreaceae</taxon>
        <taxon>Cladobotryum</taxon>
    </lineage>
</organism>
<feature type="domain" description="Squalene cyclase C-terminal" evidence="4">
    <location>
        <begin position="327"/>
        <end position="572"/>
    </location>
</feature>
<dbReference type="InterPro" id="IPR018333">
    <property type="entry name" value="Squalene_cyclase"/>
</dbReference>
<dbReference type="Pfam" id="PF13249">
    <property type="entry name" value="SQHop_cyclase_N"/>
    <property type="match status" value="1"/>
</dbReference>
<dbReference type="Gene3D" id="1.50.10.20">
    <property type="match status" value="2"/>
</dbReference>
<feature type="compositionally biased region" description="Basic residues" evidence="3">
    <location>
        <begin position="583"/>
        <end position="597"/>
    </location>
</feature>
<reference evidence="6 7" key="1">
    <citation type="submission" date="2024-01" db="EMBL/GenBank/DDBJ databases">
        <title>Complete genome of Cladobotryum mycophilum ATHUM6906.</title>
        <authorList>
            <person name="Christinaki A.C."/>
            <person name="Myridakis A.I."/>
            <person name="Kouvelis V.N."/>
        </authorList>
    </citation>
    <scope>NUCLEOTIDE SEQUENCE [LARGE SCALE GENOMIC DNA]</scope>
    <source>
        <strain evidence="6 7">ATHUM6906</strain>
    </source>
</reference>
<feature type="region of interest" description="Disordered" evidence="3">
    <location>
        <begin position="568"/>
        <end position="597"/>
    </location>
</feature>
<dbReference type="Proteomes" id="UP001338125">
    <property type="component" value="Unassembled WGS sequence"/>
</dbReference>
<evidence type="ECO:0000256" key="3">
    <source>
        <dbReference type="SAM" id="MobiDB-lite"/>
    </source>
</evidence>
<dbReference type="NCBIfam" id="TIGR01507">
    <property type="entry name" value="hopene_cyclase"/>
    <property type="match status" value="1"/>
</dbReference>
<evidence type="ECO:0000256" key="2">
    <source>
        <dbReference type="ARBA" id="ARBA00023235"/>
    </source>
</evidence>
<comment type="caution">
    <text evidence="6">The sequence shown here is derived from an EMBL/GenBank/DDBJ whole genome shotgun (WGS) entry which is preliminary data.</text>
</comment>
<sequence length="597" mass="66903">MASTVTVTPEPAVLEALQRAADYAFEKVDQSTGHWCGELKSNVTITSEYIFLRQAFGLSLDADREAYRSYLLSEQNPDGSWSIAPGVLGDVSTTAEAYLALKILGVSTEKSPEMQRAREAVLRLGGIAKIRVFTRIFFATFGLFPWQAVPQLPVELILLPSASPINIYKLASWARSTIVPLLLVCHHQPIYPLPNGTSPQNDYLDELWLNPEQKMVPYAPPLQNLVWSGGFIDIFFTAVDNILATLGGLRWVPLLRSYARRQCVKWILDRQEPSGDWAGIFPAMHGGIYGLMAEGFDIDSSPIRRGIQALENFAWQDAVGKRIQACVSPVWDTALMSVALCDSELPRDARLTEHLDRALDWLKGQQKLGPEGDWRVYRPELTPGGFTFEIHNSWYPDVDDTAVVILGLVKQDPRAVTLPTVTRAQEWILGMQNRDGGWAAFDHQNNALWLNKIPFSDMGSLCDPSTADVTGRIIECFGILLQSYSEKHTVSGAAARLRIASRRAIDFLVETQEDNGSWFGRWGVNYIYGTSNVLNGLKYFVDIDKRVPALVASAVRWLKSVQNPDGGWGRQWPATQTRQKPERAHHHRLRRPGHSWH</sequence>
<evidence type="ECO:0000259" key="4">
    <source>
        <dbReference type="Pfam" id="PF13243"/>
    </source>
</evidence>
<name>A0ABR0SC97_9HYPO</name>
<dbReference type="EMBL" id="JAVFKD010000014">
    <property type="protein sequence ID" value="KAK5989793.1"/>
    <property type="molecule type" value="Genomic_DNA"/>
</dbReference>
<evidence type="ECO:0000313" key="7">
    <source>
        <dbReference type="Proteomes" id="UP001338125"/>
    </source>
</evidence>
<dbReference type="InterPro" id="IPR032696">
    <property type="entry name" value="SQ_cyclase_C"/>
</dbReference>
<dbReference type="InterPro" id="IPR008930">
    <property type="entry name" value="Terpenoid_cyclase/PrenylTrfase"/>
</dbReference>
<evidence type="ECO:0000256" key="1">
    <source>
        <dbReference type="ARBA" id="ARBA00022737"/>
    </source>
</evidence>
<proteinExistence type="predicted"/>
<keyword evidence="2" id="KW-0413">Isomerase</keyword>
<gene>
    <name evidence="6" type="ORF">PT974_08054</name>
</gene>
<dbReference type="InterPro" id="IPR032697">
    <property type="entry name" value="SQ_cyclase_N"/>
</dbReference>
<keyword evidence="7" id="KW-1185">Reference proteome</keyword>
<dbReference type="PANTHER" id="PTHR11764">
    <property type="entry name" value="TERPENE CYCLASE/MUTASE FAMILY MEMBER"/>
    <property type="match status" value="1"/>
</dbReference>
<dbReference type="Pfam" id="PF13243">
    <property type="entry name" value="SQHop_cyclase_C"/>
    <property type="match status" value="1"/>
</dbReference>
<dbReference type="SFLD" id="SFLDG01016">
    <property type="entry name" value="Prenyltransferase_Like_2"/>
    <property type="match status" value="1"/>
</dbReference>
<dbReference type="InterPro" id="IPR006400">
    <property type="entry name" value="Hopene-cyclase"/>
</dbReference>
<evidence type="ECO:0000313" key="6">
    <source>
        <dbReference type="EMBL" id="KAK5989793.1"/>
    </source>
</evidence>
<dbReference type="SUPFAM" id="SSF81853">
    <property type="entry name" value="Family 10 polysaccharide lyase"/>
    <property type="match status" value="1"/>
</dbReference>
<dbReference type="NCBIfam" id="TIGR01787">
    <property type="entry name" value="squalene_cyclas"/>
    <property type="match status" value="1"/>
</dbReference>
<accession>A0ABR0SC97</accession>
<evidence type="ECO:0000259" key="5">
    <source>
        <dbReference type="Pfam" id="PF13249"/>
    </source>
</evidence>
<feature type="domain" description="Squalene cyclase N-terminal" evidence="5">
    <location>
        <begin position="18"/>
        <end position="317"/>
    </location>
</feature>
<keyword evidence="1" id="KW-0677">Repeat</keyword>